<dbReference type="PROSITE" id="PS51257">
    <property type="entry name" value="PROKAR_LIPOPROTEIN"/>
    <property type="match status" value="1"/>
</dbReference>
<dbReference type="Pfam" id="PF10647">
    <property type="entry name" value="Gmad1"/>
    <property type="match status" value="1"/>
</dbReference>
<feature type="region of interest" description="Disordered" evidence="1">
    <location>
        <begin position="31"/>
        <end position="54"/>
    </location>
</feature>
<evidence type="ECO:0000259" key="3">
    <source>
        <dbReference type="SMART" id="SM00909"/>
    </source>
</evidence>
<proteinExistence type="predicted"/>
<keyword evidence="2" id="KW-0732">Signal</keyword>
<dbReference type="EMBL" id="JAVDYB010000001">
    <property type="protein sequence ID" value="MDR7279158.1"/>
    <property type="molecule type" value="Genomic_DNA"/>
</dbReference>
<reference evidence="4" key="1">
    <citation type="submission" date="2023-07" db="EMBL/GenBank/DDBJ databases">
        <title>Sequencing the genomes of 1000 actinobacteria strains.</title>
        <authorList>
            <person name="Klenk H.-P."/>
        </authorList>
    </citation>
    <scope>NUCLEOTIDE SEQUENCE</scope>
    <source>
        <strain evidence="4">DSM 44707</strain>
    </source>
</reference>
<sequence length="613" mass="64118">MSARWRFAAAVTALLLAAGLTGCGIPGSTDVQVHGEMPSPDAPGGGNPILPVDRQTANVSSPEALLASFLSAAAGDPEQAVDRVRSFLAPTQSAAWKPSNEINIVRLIEPAVITDSESSSTAVVRVQHLGVLAANGAVEPPTNDETEYTFTVGQVAGQDGYWVFTAPPLLLLPDEELEARYTNTPVYFWNKERTALVPDLRWLPLSITSDRRPTELLEWLIGGPSALIGQAVDGLPANVKQKGNVPKAAAGDPLEVNLSAEAGALDDDAIRRLGAQLYWTLRAYAGGGIQVKVEGQARATFAGDAAVLAANPSSQLVPEPGRFAIYDGRIVRMGGGSSPAPAAAVPLVTPETNTGVRYASFSRFGQRTVGAWVRDRGTGAGLELVVAPEVLGKPPLRTPLGDAEAGRPVWLWAPGATADQAPDSLVGLIVVNGRLQQFGTQATSLTPIAVPNLPGPEITDMAVSYDGQRIALVSGGRVFVAALIRTDTNVKISASVREVPTSLQSISAVDFAREDRLILAGQKARQGAIVEVTVDGVFAQDRATALGTAQVTYLAAYPVNPSRPGGGGSEALYVSNNIAYSLLFSSTRIDAVRLGELPSDAVSGTISAPFFQE</sequence>
<dbReference type="InterPro" id="IPR019606">
    <property type="entry name" value="GerMN"/>
</dbReference>
<evidence type="ECO:0000313" key="5">
    <source>
        <dbReference type="Proteomes" id="UP001183643"/>
    </source>
</evidence>
<feature type="domain" description="GerMN" evidence="3">
    <location>
        <begin position="213"/>
        <end position="302"/>
    </location>
</feature>
<dbReference type="InterPro" id="IPR059026">
    <property type="entry name" value="LpqB_N"/>
</dbReference>
<dbReference type="SMART" id="SM00909">
    <property type="entry name" value="Germane"/>
    <property type="match status" value="1"/>
</dbReference>
<keyword evidence="5" id="KW-1185">Reference proteome</keyword>
<gene>
    <name evidence="4" type="ORF">J2S41_005936</name>
</gene>
<dbReference type="Pfam" id="PF25976">
    <property type="entry name" value="LpqB_N"/>
    <property type="match status" value="1"/>
</dbReference>
<evidence type="ECO:0000256" key="1">
    <source>
        <dbReference type="SAM" id="MobiDB-lite"/>
    </source>
</evidence>
<comment type="caution">
    <text evidence="4">The sequence shown here is derived from an EMBL/GenBank/DDBJ whole genome shotgun (WGS) entry which is preliminary data.</text>
</comment>
<dbReference type="Pfam" id="PF10646">
    <property type="entry name" value="Germane"/>
    <property type="match status" value="1"/>
</dbReference>
<accession>A0AAE3YSI2</accession>
<feature type="chain" id="PRO_5042118184" description="GerMN domain-containing protein" evidence="2">
    <location>
        <begin position="24"/>
        <end position="613"/>
    </location>
</feature>
<dbReference type="RefSeq" id="WP_310372546.1">
    <property type="nucleotide sequence ID" value="NZ_JAVDYB010000001.1"/>
</dbReference>
<dbReference type="Proteomes" id="UP001183643">
    <property type="component" value="Unassembled WGS sequence"/>
</dbReference>
<feature type="signal peptide" evidence="2">
    <location>
        <begin position="1"/>
        <end position="23"/>
    </location>
</feature>
<organism evidence="4 5">
    <name type="scientific">Catenuloplanes atrovinosus</name>
    <dbReference type="NCBI Taxonomy" id="137266"/>
    <lineage>
        <taxon>Bacteria</taxon>
        <taxon>Bacillati</taxon>
        <taxon>Actinomycetota</taxon>
        <taxon>Actinomycetes</taxon>
        <taxon>Micromonosporales</taxon>
        <taxon>Micromonosporaceae</taxon>
        <taxon>Catenuloplanes</taxon>
    </lineage>
</organism>
<name>A0AAE3YSI2_9ACTN</name>
<evidence type="ECO:0000313" key="4">
    <source>
        <dbReference type="EMBL" id="MDR7279158.1"/>
    </source>
</evidence>
<dbReference type="AlphaFoldDB" id="A0AAE3YSI2"/>
<evidence type="ECO:0000256" key="2">
    <source>
        <dbReference type="SAM" id="SignalP"/>
    </source>
</evidence>
<dbReference type="InterPro" id="IPR018910">
    <property type="entry name" value="LpqB_C"/>
</dbReference>
<protein>
    <recommendedName>
        <fullName evidence="3">GerMN domain-containing protein</fullName>
    </recommendedName>
</protein>